<protein>
    <recommendedName>
        <fullName evidence="15">Disease resistance R13L4/SHOC-2-like LRR domain-containing protein</fullName>
    </recommendedName>
</protein>
<dbReference type="PANTHER" id="PTHR48062:SF21">
    <property type="entry name" value="RECEPTOR-LIKE PROTEIN 12"/>
    <property type="match status" value="1"/>
</dbReference>
<evidence type="ECO:0000313" key="16">
    <source>
        <dbReference type="EMBL" id="KAE8716811.1"/>
    </source>
</evidence>
<evidence type="ECO:0000256" key="4">
    <source>
        <dbReference type="ARBA" id="ARBA00022614"/>
    </source>
</evidence>
<dbReference type="PRINTS" id="PR00019">
    <property type="entry name" value="LEURICHRPT"/>
</dbReference>
<feature type="chain" id="PRO_5025559779" description="Disease resistance R13L4/SHOC-2-like LRR domain-containing protein" evidence="14">
    <location>
        <begin position="22"/>
        <end position="1306"/>
    </location>
</feature>
<comment type="subcellular location">
    <subcellularLocation>
        <location evidence="1">Cell membrane</location>
        <topology evidence="1">Single-pass type I membrane protein</topology>
    </subcellularLocation>
</comment>
<feature type="domain" description="Disease resistance R13L4/SHOC-2-like LRR" evidence="15">
    <location>
        <begin position="682"/>
        <end position="941"/>
    </location>
</feature>
<keyword evidence="11" id="KW-0325">Glycoprotein</keyword>
<evidence type="ECO:0000256" key="11">
    <source>
        <dbReference type="ARBA" id="ARBA00023180"/>
    </source>
</evidence>
<keyword evidence="6 14" id="KW-0732">Signal</keyword>
<evidence type="ECO:0000256" key="2">
    <source>
        <dbReference type="ARBA" id="ARBA00009592"/>
    </source>
</evidence>
<evidence type="ECO:0000256" key="3">
    <source>
        <dbReference type="ARBA" id="ARBA00022475"/>
    </source>
</evidence>
<feature type="transmembrane region" description="Helical" evidence="13">
    <location>
        <begin position="1254"/>
        <end position="1276"/>
    </location>
</feature>
<comment type="caution">
    <text evidence="16">The sequence shown here is derived from an EMBL/GenBank/DDBJ whole genome shotgun (WGS) entry which is preliminary data.</text>
</comment>
<dbReference type="InterPro" id="IPR001611">
    <property type="entry name" value="Leu-rich_rpt"/>
</dbReference>
<feature type="compositionally biased region" description="Basic residues" evidence="12">
    <location>
        <begin position="286"/>
        <end position="298"/>
    </location>
</feature>
<comment type="similarity">
    <text evidence="2">Belongs to the RLP family.</text>
</comment>
<dbReference type="SUPFAM" id="SSF52058">
    <property type="entry name" value="L domain-like"/>
    <property type="match status" value="2"/>
</dbReference>
<evidence type="ECO:0000256" key="12">
    <source>
        <dbReference type="SAM" id="MobiDB-lite"/>
    </source>
</evidence>
<keyword evidence="17" id="KW-1185">Reference proteome</keyword>
<gene>
    <name evidence="16" type="ORF">F3Y22_tig00110109pilonHSYRG00212</name>
</gene>
<keyword evidence="8 13" id="KW-1133">Transmembrane helix</keyword>
<dbReference type="Proteomes" id="UP000436088">
    <property type="component" value="Unassembled WGS sequence"/>
</dbReference>
<dbReference type="Pfam" id="PF00560">
    <property type="entry name" value="LRR_1"/>
    <property type="match status" value="3"/>
</dbReference>
<keyword evidence="9 13" id="KW-0472">Membrane</keyword>
<sequence>MESRWCAMVLLAFLVLGWCECCLEEERVALSRLKPFFPLIDYTNDVSYYPVEEKETSLNCCEWERVECNPTTGRVIKLFLDAPRDEGPYGLHNRVPWYLNASLFLPFQELKNLSLGGNYIAGCVADQGFERLSSKLKKLEILDLSENYFNDSIFMSLSELSSLKFLDLSYNFPLTGSNHTNGIKMLSRLNNLETLILSRNSLSNNILSQLHGFTSLKSLNLQLCGLEGTVDLLAYDYVPPKENRQNQSKQALGYKQEGIYPSNSRPASAKYHPSKESTSYEDQKSARLHPKPLGRKNILKTSDSEIPAQLHTDHRYDQPEFQIWLTYPFTLKNLKELYLGGNEIESLGSSFQESRLMNLEVLDLRGNRFNNSILSSLGRFPNLRSLSLGGSELKGSIDIKELVGLRSLEEVEIFCWSGCSLLLQSFGSFPSLKTLSLGGFSFNDTMVTSDFPNSSVGSPRGFSSLKHLRLSSCEISQNFTLQVFQLKNLESLDIYLTPLANNFLEKIGAMPSLKFLSIWGCGLNGTLHVQESRLMNLEVIDLRGNLFNNSILSSLGRFPNLRSLSLGGSELKGSIDIKELVGLRSLEEVDIFCYSGCSLLLQSFVSFPSLKTLSLGGFSFNDTMVTSDFPNSSVGSPREFSSLKHLELFECEISQNFTLQAFQLKNLESLDISETPLANNFLEKIGAMPSLKFLSIWGCGLNGTLHVQGFCDLMNVRELDIAYNNLTGNLPECISNFTSLESLDLSSNQLYGKVSALKSLTSLVMLRLSDNYFRVPISLEPFFNLSKLKFFYADNNLMYVESEMQSLVPRFQLNRISLSCCGDVGQFPAFLYHQYDLQLQGQLFSSKFNLTELFELHLDGNYFSGKIPDSLSNCSSLSVLDLSNNQLSGEIPNWMENLSGLTTLDLSNNDISGEIPRWMGNMSNLEDIVMAQNHLEGPFPVEFCNLNLHLKLLDLSMNNISGHVPSCFSPFWISEVHLSRNKLQGPLTNVFRNSSILVTLDLSNNHLTGKIPNWIGNLSQLSYLLLNNNHFEGRIPLLLCNLDRLSLIDLSNNNLSGTIPPCLMITTLAEVSQEFIHYVSAVAEAPSSFSIDSPIQFTSKNNSYSYKRRLLRILSGIDLSCNKLTGEIPHQVENFQNIYALNLSHNHLIGSIPPTFSDLKKIESLDLSHNNLSGTIPPQLVGLYTLSCFSVAYNNLSGSTPEMTAQFSTFEESSYVGNPLLCGKPLPKNCSTSEPPPSSLPKGSTDNDLIDMTAFYASFVASYVVVILSIASVLYINPYWRRAWFYHIGEICKCCYYFLEDHILPK</sequence>
<evidence type="ECO:0000256" key="6">
    <source>
        <dbReference type="ARBA" id="ARBA00022729"/>
    </source>
</evidence>
<dbReference type="SMART" id="SM00369">
    <property type="entry name" value="LRR_TYP"/>
    <property type="match status" value="6"/>
</dbReference>
<dbReference type="SUPFAM" id="SSF52047">
    <property type="entry name" value="RNI-like"/>
    <property type="match status" value="2"/>
</dbReference>
<dbReference type="FunFam" id="3.80.10.10:FF:000111">
    <property type="entry name" value="LRR receptor-like serine/threonine-protein kinase ERECTA"/>
    <property type="match status" value="1"/>
</dbReference>
<evidence type="ECO:0000256" key="9">
    <source>
        <dbReference type="ARBA" id="ARBA00023136"/>
    </source>
</evidence>
<keyword evidence="3" id="KW-1003">Cell membrane</keyword>
<dbReference type="PROSITE" id="PS51450">
    <property type="entry name" value="LRR"/>
    <property type="match status" value="3"/>
</dbReference>
<feature type="signal peptide" evidence="14">
    <location>
        <begin position="1"/>
        <end position="21"/>
    </location>
</feature>
<evidence type="ECO:0000256" key="7">
    <source>
        <dbReference type="ARBA" id="ARBA00022737"/>
    </source>
</evidence>
<keyword evidence="7" id="KW-0677">Repeat</keyword>
<evidence type="ECO:0000256" key="1">
    <source>
        <dbReference type="ARBA" id="ARBA00004251"/>
    </source>
</evidence>
<dbReference type="FunFam" id="3.80.10.10:FF:000095">
    <property type="entry name" value="LRR receptor-like serine/threonine-protein kinase GSO1"/>
    <property type="match status" value="1"/>
</dbReference>
<evidence type="ECO:0000256" key="14">
    <source>
        <dbReference type="SAM" id="SignalP"/>
    </source>
</evidence>
<dbReference type="InterPro" id="IPR003591">
    <property type="entry name" value="Leu-rich_rpt_typical-subtyp"/>
</dbReference>
<evidence type="ECO:0000259" key="15">
    <source>
        <dbReference type="Pfam" id="PF23598"/>
    </source>
</evidence>
<keyword evidence="5 13" id="KW-0812">Transmembrane</keyword>
<proteinExistence type="inferred from homology"/>
<dbReference type="InterPro" id="IPR055414">
    <property type="entry name" value="LRR_R13L4/SHOC2-like"/>
</dbReference>
<evidence type="ECO:0000313" key="17">
    <source>
        <dbReference type="Proteomes" id="UP000436088"/>
    </source>
</evidence>
<keyword evidence="4" id="KW-0433">Leucine-rich repeat</keyword>
<dbReference type="Gene3D" id="3.80.10.10">
    <property type="entry name" value="Ribonuclease Inhibitor"/>
    <property type="match status" value="6"/>
</dbReference>
<dbReference type="Gene3D" id="3.30.1490.310">
    <property type="match status" value="1"/>
</dbReference>
<dbReference type="SMART" id="SM00365">
    <property type="entry name" value="LRR_SD22"/>
    <property type="match status" value="5"/>
</dbReference>
<accession>A0A6A3BLR0</accession>
<evidence type="ECO:0000256" key="8">
    <source>
        <dbReference type="ARBA" id="ARBA00022989"/>
    </source>
</evidence>
<organism evidence="16 17">
    <name type="scientific">Hibiscus syriacus</name>
    <name type="common">Rose of Sharon</name>
    <dbReference type="NCBI Taxonomy" id="106335"/>
    <lineage>
        <taxon>Eukaryota</taxon>
        <taxon>Viridiplantae</taxon>
        <taxon>Streptophyta</taxon>
        <taxon>Embryophyta</taxon>
        <taxon>Tracheophyta</taxon>
        <taxon>Spermatophyta</taxon>
        <taxon>Magnoliopsida</taxon>
        <taxon>eudicotyledons</taxon>
        <taxon>Gunneridae</taxon>
        <taxon>Pentapetalae</taxon>
        <taxon>rosids</taxon>
        <taxon>malvids</taxon>
        <taxon>Malvales</taxon>
        <taxon>Malvaceae</taxon>
        <taxon>Malvoideae</taxon>
        <taxon>Hibiscus</taxon>
    </lineage>
</organism>
<dbReference type="InterPro" id="IPR051502">
    <property type="entry name" value="RLP_Defense_Trigger"/>
</dbReference>
<dbReference type="EMBL" id="VEPZ02000842">
    <property type="protein sequence ID" value="KAE8716811.1"/>
    <property type="molecule type" value="Genomic_DNA"/>
</dbReference>
<evidence type="ECO:0000256" key="10">
    <source>
        <dbReference type="ARBA" id="ARBA00023170"/>
    </source>
</evidence>
<feature type="region of interest" description="Disordered" evidence="12">
    <location>
        <begin position="244"/>
        <end position="302"/>
    </location>
</feature>
<name>A0A6A3BLR0_HIBSY</name>
<keyword evidence="10" id="KW-0675">Receptor</keyword>
<dbReference type="Pfam" id="PF23598">
    <property type="entry name" value="LRR_14"/>
    <property type="match status" value="1"/>
</dbReference>
<dbReference type="GO" id="GO:0005886">
    <property type="term" value="C:plasma membrane"/>
    <property type="evidence" value="ECO:0007669"/>
    <property type="project" value="UniProtKB-SubCell"/>
</dbReference>
<evidence type="ECO:0000256" key="5">
    <source>
        <dbReference type="ARBA" id="ARBA00022692"/>
    </source>
</evidence>
<dbReference type="InterPro" id="IPR032675">
    <property type="entry name" value="LRR_dom_sf"/>
</dbReference>
<dbReference type="Pfam" id="PF13855">
    <property type="entry name" value="LRR_8"/>
    <property type="match status" value="2"/>
</dbReference>
<evidence type="ECO:0000256" key="13">
    <source>
        <dbReference type="SAM" id="Phobius"/>
    </source>
</evidence>
<reference evidence="16" key="1">
    <citation type="submission" date="2019-09" db="EMBL/GenBank/DDBJ databases">
        <title>Draft genome information of white flower Hibiscus syriacus.</title>
        <authorList>
            <person name="Kim Y.-M."/>
        </authorList>
    </citation>
    <scope>NUCLEOTIDE SEQUENCE [LARGE SCALE GENOMIC DNA]</scope>
    <source>
        <strain evidence="16">YM2019G1</strain>
    </source>
</reference>
<dbReference type="PANTHER" id="PTHR48062">
    <property type="entry name" value="RECEPTOR-LIKE PROTEIN 14"/>
    <property type="match status" value="1"/>
</dbReference>